<evidence type="ECO:0008006" key="3">
    <source>
        <dbReference type="Google" id="ProtNLM"/>
    </source>
</evidence>
<accession>A0ABN4UHU5</accession>
<keyword evidence="2" id="KW-1185">Reference proteome</keyword>
<geneLocation type="plasmid" evidence="1 2">
    <name>lpJ</name>
</geneLocation>
<gene>
    <name evidence="1" type="ORF">N187_J09</name>
</gene>
<dbReference type="RefSeq" id="WP_025420081.1">
    <property type="nucleotide sequence ID" value="NZ_CP014605.1"/>
</dbReference>
<keyword evidence="1" id="KW-0614">Plasmid</keyword>
<dbReference type="EMBL" id="CP014605">
    <property type="protein sequence ID" value="APR65433.1"/>
    <property type="molecule type" value="Genomic_DNA"/>
</dbReference>
<organism evidence="1 2">
    <name type="scientific">Borrelia anserina Es</name>
    <dbReference type="NCBI Taxonomy" id="1365188"/>
    <lineage>
        <taxon>Bacteria</taxon>
        <taxon>Pseudomonadati</taxon>
        <taxon>Spirochaetota</taxon>
        <taxon>Spirochaetia</taxon>
        <taxon>Spirochaetales</taxon>
        <taxon>Borreliaceae</taxon>
        <taxon>Borrelia</taxon>
    </lineage>
</organism>
<dbReference type="InterPro" id="IPR004180">
    <property type="entry name" value="DUF226_BOR_spp"/>
</dbReference>
<evidence type="ECO:0000313" key="1">
    <source>
        <dbReference type="EMBL" id="APR65433.1"/>
    </source>
</evidence>
<sequence length="186" mass="22625">MENILENLKKKKIEIIPKEKKSIFVKIENIKGRTIYHTKIMSDLYAFGGNKNHRNRFFISFRGLFNREKIEFFYLFAIKESDKFLGIYYGYRNPIKNVLTRYRDNGITKAYIFSKAYYIEFRFKKGSVFCYLRGISYLLRKDKIETKYCRTLLEIIQKLEMEVYEFYNEKLSYGGFITKWIEKNQK</sequence>
<dbReference type="Proteomes" id="UP000185502">
    <property type="component" value="Plasmid lpJ"/>
</dbReference>
<dbReference type="Pfam" id="PF02890">
    <property type="entry name" value="DUF226"/>
    <property type="match status" value="1"/>
</dbReference>
<proteinExistence type="predicted"/>
<reference evidence="1" key="1">
    <citation type="submission" date="2016-02" db="EMBL/GenBank/DDBJ databases">
        <title>Genome of the avian spirochetosis agent Borrelia anserina Es.</title>
        <authorList>
            <person name="Elbir H."/>
            <person name="Sitlani P."/>
            <person name="Bergstroem S."/>
            <person name="Barbour A.G."/>
        </authorList>
    </citation>
    <scope>NUCLEOTIDE SEQUENCE [LARGE SCALE GENOMIC DNA]</scope>
    <source>
        <strain evidence="1">Es</strain>
        <plasmid evidence="1">lpJ</plasmid>
    </source>
</reference>
<evidence type="ECO:0000313" key="2">
    <source>
        <dbReference type="Proteomes" id="UP000185502"/>
    </source>
</evidence>
<name>A0ABN4UHU5_BORAN</name>
<protein>
    <recommendedName>
        <fullName evidence="3">Cytosolic protein</fullName>
    </recommendedName>
</protein>